<dbReference type="GO" id="GO:0007052">
    <property type="term" value="P:mitotic spindle organization"/>
    <property type="evidence" value="ECO:0007669"/>
    <property type="project" value="TreeGrafter"/>
</dbReference>
<accession>A0A7R8UZZ2</accession>
<dbReference type="GO" id="GO:0003777">
    <property type="term" value="F:microtubule motor activity"/>
    <property type="evidence" value="ECO:0007669"/>
    <property type="project" value="InterPro"/>
</dbReference>
<keyword evidence="4" id="KW-0963">Cytoplasm</keyword>
<evidence type="ECO:0000259" key="6">
    <source>
        <dbReference type="PROSITE" id="PS50067"/>
    </source>
</evidence>
<evidence type="ECO:0000313" key="8">
    <source>
        <dbReference type="Proteomes" id="UP000594454"/>
    </source>
</evidence>
<evidence type="ECO:0000256" key="4">
    <source>
        <dbReference type="ARBA" id="ARBA00023212"/>
    </source>
</evidence>
<sequence>MEMNSSKISPEEEGAVKIAIRERPIIQKSRENLQSIVAYHSTNKNIIIVNERPYEFDYCLGPHISQRELYDELVQPLVRKTLQGYFCSALAYGQTGTGKTFTMGLHSEYFSGDNVGVIPRALEDIFALSADEGNPPDIAVSFVEIYNEKVYDLLAEDTNEQVNIKGFKFSGGVRKPIINAQEGFTVLTNGNKCRHIRPTKLNPESSRSHAIFTIHVCRKTEFSQINSLLHLVDLAGSEGVRRTGHQGVAFTEGVHINQGLLSIGKVLQALAYKRKVVPYRDSVLSSVLQDSLKANSYLTLLACISPFQEDLSETVSTLRFAADAKSLKHTPQINAILLEIKVSGFFISLGCIGN</sequence>
<gene>
    <name evidence="7" type="ORF">HERILL_LOCUS12760</name>
</gene>
<dbReference type="PANTHER" id="PTHR47969:SF29">
    <property type="entry name" value="KINESIN-LIKE PROTEIN"/>
    <property type="match status" value="1"/>
</dbReference>
<dbReference type="InParanoid" id="A0A7R8UZZ2"/>
<dbReference type="AlphaFoldDB" id="A0A7R8UZZ2"/>
<evidence type="ECO:0000256" key="2">
    <source>
        <dbReference type="ARBA" id="ARBA00022741"/>
    </source>
</evidence>
<dbReference type="GO" id="GO:0007018">
    <property type="term" value="P:microtubule-based movement"/>
    <property type="evidence" value="ECO:0007669"/>
    <property type="project" value="InterPro"/>
</dbReference>
<evidence type="ECO:0000256" key="1">
    <source>
        <dbReference type="ARBA" id="ARBA00004245"/>
    </source>
</evidence>
<dbReference type="PANTHER" id="PTHR47969">
    <property type="entry name" value="CHROMOSOME-ASSOCIATED KINESIN KIF4A-RELATED"/>
    <property type="match status" value="1"/>
</dbReference>
<keyword evidence="2 5" id="KW-0547">Nucleotide-binding</keyword>
<comment type="subcellular location">
    <subcellularLocation>
        <location evidence="1">Cytoplasm</location>
        <location evidence="1">Cytoskeleton</location>
    </subcellularLocation>
</comment>
<dbReference type="GO" id="GO:0051231">
    <property type="term" value="P:spindle elongation"/>
    <property type="evidence" value="ECO:0007669"/>
    <property type="project" value="TreeGrafter"/>
</dbReference>
<dbReference type="GO" id="GO:0008017">
    <property type="term" value="F:microtubule binding"/>
    <property type="evidence" value="ECO:0007669"/>
    <property type="project" value="InterPro"/>
</dbReference>
<dbReference type="CDD" id="cd00106">
    <property type="entry name" value="KISc"/>
    <property type="match status" value="1"/>
</dbReference>
<dbReference type="InterPro" id="IPR036961">
    <property type="entry name" value="Kinesin_motor_dom_sf"/>
</dbReference>
<dbReference type="PRINTS" id="PR00380">
    <property type="entry name" value="KINESINHEAVY"/>
</dbReference>
<comment type="similarity">
    <text evidence="5">Belongs to the TRAFAC class myosin-kinesin ATPase superfamily. Kinesin family.</text>
</comment>
<reference evidence="7 8" key="1">
    <citation type="submission" date="2020-11" db="EMBL/GenBank/DDBJ databases">
        <authorList>
            <person name="Wallbank WR R."/>
            <person name="Pardo Diaz C."/>
            <person name="Kozak K."/>
            <person name="Martin S."/>
            <person name="Jiggins C."/>
            <person name="Moest M."/>
            <person name="Warren A I."/>
            <person name="Generalovic N T."/>
            <person name="Byers J.R.P. K."/>
            <person name="Montejo-Kovacevich G."/>
            <person name="Yen C E."/>
        </authorList>
    </citation>
    <scope>NUCLEOTIDE SEQUENCE [LARGE SCALE GENOMIC DNA]</scope>
</reference>
<keyword evidence="5" id="KW-0505">Motor protein</keyword>
<dbReference type="PROSITE" id="PS50067">
    <property type="entry name" value="KINESIN_MOTOR_2"/>
    <property type="match status" value="1"/>
</dbReference>
<dbReference type="InterPro" id="IPR001752">
    <property type="entry name" value="Kinesin_motor_dom"/>
</dbReference>
<dbReference type="InterPro" id="IPR027640">
    <property type="entry name" value="Kinesin-like_fam"/>
</dbReference>
<dbReference type="GO" id="GO:0005524">
    <property type="term" value="F:ATP binding"/>
    <property type="evidence" value="ECO:0007669"/>
    <property type="project" value="UniProtKB-UniRule"/>
</dbReference>
<keyword evidence="3 5" id="KW-0067">ATP-binding</keyword>
<evidence type="ECO:0000313" key="7">
    <source>
        <dbReference type="EMBL" id="CAD7090266.1"/>
    </source>
</evidence>
<name>A0A7R8UZZ2_HERIL</name>
<evidence type="ECO:0000256" key="3">
    <source>
        <dbReference type="ARBA" id="ARBA00022840"/>
    </source>
</evidence>
<feature type="binding site" evidence="5">
    <location>
        <begin position="93"/>
        <end position="100"/>
    </location>
    <ligand>
        <name>ATP</name>
        <dbReference type="ChEBI" id="CHEBI:30616"/>
    </ligand>
</feature>
<organism evidence="7 8">
    <name type="scientific">Hermetia illucens</name>
    <name type="common">Black soldier fly</name>
    <dbReference type="NCBI Taxonomy" id="343691"/>
    <lineage>
        <taxon>Eukaryota</taxon>
        <taxon>Metazoa</taxon>
        <taxon>Ecdysozoa</taxon>
        <taxon>Arthropoda</taxon>
        <taxon>Hexapoda</taxon>
        <taxon>Insecta</taxon>
        <taxon>Pterygota</taxon>
        <taxon>Neoptera</taxon>
        <taxon>Endopterygota</taxon>
        <taxon>Diptera</taxon>
        <taxon>Brachycera</taxon>
        <taxon>Stratiomyomorpha</taxon>
        <taxon>Stratiomyidae</taxon>
        <taxon>Hermetiinae</taxon>
        <taxon>Hermetia</taxon>
    </lineage>
</organism>
<dbReference type="Proteomes" id="UP000594454">
    <property type="component" value="Chromosome 5"/>
</dbReference>
<dbReference type="InterPro" id="IPR027417">
    <property type="entry name" value="P-loop_NTPase"/>
</dbReference>
<keyword evidence="4" id="KW-0206">Cytoskeleton</keyword>
<evidence type="ECO:0000256" key="5">
    <source>
        <dbReference type="PROSITE-ProRule" id="PRU00283"/>
    </source>
</evidence>
<keyword evidence="8" id="KW-1185">Reference proteome</keyword>
<dbReference type="EMBL" id="LR899013">
    <property type="protein sequence ID" value="CAD7090266.1"/>
    <property type="molecule type" value="Genomic_DNA"/>
</dbReference>
<proteinExistence type="inferred from homology"/>
<dbReference type="Pfam" id="PF00225">
    <property type="entry name" value="Kinesin"/>
    <property type="match status" value="1"/>
</dbReference>
<dbReference type="GO" id="GO:0005875">
    <property type="term" value="C:microtubule associated complex"/>
    <property type="evidence" value="ECO:0007669"/>
    <property type="project" value="TreeGrafter"/>
</dbReference>
<dbReference type="OrthoDB" id="6237065at2759"/>
<dbReference type="SUPFAM" id="SSF52540">
    <property type="entry name" value="P-loop containing nucleoside triphosphate hydrolases"/>
    <property type="match status" value="1"/>
</dbReference>
<dbReference type="SMART" id="SM00129">
    <property type="entry name" value="KISc"/>
    <property type="match status" value="1"/>
</dbReference>
<dbReference type="Gene3D" id="3.40.850.10">
    <property type="entry name" value="Kinesin motor domain"/>
    <property type="match status" value="1"/>
</dbReference>
<feature type="domain" description="Kinesin motor" evidence="6">
    <location>
        <begin position="15"/>
        <end position="327"/>
    </location>
</feature>
<protein>
    <recommendedName>
        <fullName evidence="6">Kinesin motor domain-containing protein</fullName>
    </recommendedName>
</protein>